<evidence type="ECO:0000313" key="11">
    <source>
        <dbReference type="Proteomes" id="UP001608902"/>
    </source>
</evidence>
<evidence type="ECO:0000256" key="8">
    <source>
        <dbReference type="RuleBase" id="RU367011"/>
    </source>
</evidence>
<protein>
    <recommendedName>
        <fullName evidence="3 8">Carbonic anhydrase</fullName>
        <ecNumber evidence="3 8">4.2.1.1</ecNumber>
    </recommendedName>
</protein>
<evidence type="ECO:0000256" key="1">
    <source>
        <dbReference type="ARBA" id="ARBA00001947"/>
    </source>
</evidence>
<feature type="domain" description="Alpha-carbonic anhydrase" evidence="9">
    <location>
        <begin position="1"/>
        <end position="203"/>
    </location>
</feature>
<evidence type="ECO:0000256" key="5">
    <source>
        <dbReference type="ARBA" id="ARBA00022833"/>
    </source>
</evidence>
<dbReference type="AlphaFoldDB" id="A0ABD6ELF7"/>
<dbReference type="InterPro" id="IPR001148">
    <property type="entry name" value="CA_dom"/>
</dbReference>
<dbReference type="PROSITE" id="PS00162">
    <property type="entry name" value="ALPHA_CA_1"/>
    <property type="match status" value="1"/>
</dbReference>
<evidence type="ECO:0000256" key="7">
    <source>
        <dbReference type="ARBA" id="ARBA00048348"/>
    </source>
</evidence>
<dbReference type="Gene3D" id="3.10.200.10">
    <property type="entry name" value="Alpha carbonic anhydrase"/>
    <property type="match status" value="1"/>
</dbReference>
<dbReference type="SUPFAM" id="SSF51069">
    <property type="entry name" value="Carbonic anhydrase"/>
    <property type="match status" value="1"/>
</dbReference>
<dbReference type="Proteomes" id="UP001608902">
    <property type="component" value="Unassembled WGS sequence"/>
</dbReference>
<dbReference type="EMBL" id="JBGFUD010002282">
    <property type="protein sequence ID" value="MFH4977407.1"/>
    <property type="molecule type" value="Genomic_DNA"/>
</dbReference>
<evidence type="ECO:0000256" key="2">
    <source>
        <dbReference type="ARBA" id="ARBA00010718"/>
    </source>
</evidence>
<comment type="cofactor">
    <cofactor evidence="1 8">
        <name>Zn(2+)</name>
        <dbReference type="ChEBI" id="CHEBI:29105"/>
    </cofactor>
</comment>
<sequence>MLSVDKHKLFFTISEEISGFEKWKPIPSISGGGLGVRYFLHQFHFHWHHKDYLGSEHTLDSLHFPIEVHLVHLRENFTYSDALSTTNGLAVVAVFFAFSGEGDSTDTHPFSYIRNSTNTSGANIMIRPADLIPTRRNVWFRYNGSLTTPNCEEVVVWTILAEPNLVNFKRLSDFRAHLAMDNHLEFNGRRTQPLNNRKIYMRVAQPITYRGHGDSVVNRSSYCLFLSLVYFAFRQIRSWRYV</sequence>
<keyword evidence="5 8" id="KW-0862">Zinc</keyword>
<gene>
    <name evidence="10" type="ORF">AB6A40_004116</name>
</gene>
<dbReference type="InterPro" id="IPR018338">
    <property type="entry name" value="Carbonic_anhydrase_a-class_CS"/>
</dbReference>
<dbReference type="GO" id="GO:0004089">
    <property type="term" value="F:carbonate dehydratase activity"/>
    <property type="evidence" value="ECO:0007669"/>
    <property type="project" value="UniProtKB-UniRule"/>
</dbReference>
<dbReference type="SMART" id="SM01057">
    <property type="entry name" value="Carb_anhydrase"/>
    <property type="match status" value="1"/>
</dbReference>
<organism evidence="10 11">
    <name type="scientific">Gnathostoma spinigerum</name>
    <dbReference type="NCBI Taxonomy" id="75299"/>
    <lineage>
        <taxon>Eukaryota</taxon>
        <taxon>Metazoa</taxon>
        <taxon>Ecdysozoa</taxon>
        <taxon>Nematoda</taxon>
        <taxon>Chromadorea</taxon>
        <taxon>Rhabditida</taxon>
        <taxon>Spirurina</taxon>
        <taxon>Gnathostomatomorpha</taxon>
        <taxon>Gnathostomatoidea</taxon>
        <taxon>Gnathostomatidae</taxon>
        <taxon>Gnathostoma</taxon>
    </lineage>
</organism>
<evidence type="ECO:0000259" key="9">
    <source>
        <dbReference type="PROSITE" id="PS51144"/>
    </source>
</evidence>
<comment type="function">
    <text evidence="8">Reversible hydration of carbon dioxide.</text>
</comment>
<dbReference type="PANTHER" id="PTHR18952">
    <property type="entry name" value="CARBONIC ANHYDRASE"/>
    <property type="match status" value="1"/>
</dbReference>
<evidence type="ECO:0000313" key="10">
    <source>
        <dbReference type="EMBL" id="MFH4977407.1"/>
    </source>
</evidence>
<dbReference type="EC" id="4.2.1.1" evidence="3 8"/>
<comment type="caution">
    <text evidence="10">The sequence shown here is derived from an EMBL/GenBank/DDBJ whole genome shotgun (WGS) entry which is preliminary data.</text>
</comment>
<dbReference type="CDD" id="cd00326">
    <property type="entry name" value="alpha_CA"/>
    <property type="match status" value="1"/>
</dbReference>
<proteinExistence type="inferred from homology"/>
<keyword evidence="6 8" id="KW-0456">Lyase</keyword>
<dbReference type="PROSITE" id="PS51144">
    <property type="entry name" value="ALPHA_CA_2"/>
    <property type="match status" value="1"/>
</dbReference>
<evidence type="ECO:0000256" key="4">
    <source>
        <dbReference type="ARBA" id="ARBA00022723"/>
    </source>
</evidence>
<reference evidence="10 11" key="1">
    <citation type="submission" date="2024-08" db="EMBL/GenBank/DDBJ databases">
        <title>Gnathostoma spinigerum genome.</title>
        <authorList>
            <person name="Gonzalez-Bertolin B."/>
            <person name="Monzon S."/>
            <person name="Zaballos A."/>
            <person name="Jimenez P."/>
            <person name="Dekumyoy P."/>
            <person name="Varona S."/>
            <person name="Cuesta I."/>
            <person name="Sumanam S."/>
            <person name="Adisakwattana P."/>
            <person name="Gasser R.B."/>
            <person name="Hernandez-Gonzalez A."/>
            <person name="Young N.D."/>
            <person name="Perteguer M.J."/>
        </authorList>
    </citation>
    <scope>NUCLEOTIDE SEQUENCE [LARGE SCALE GENOMIC DNA]</scope>
    <source>
        <strain evidence="10">AL3</strain>
        <tissue evidence="10">Liver</tissue>
    </source>
</reference>
<keyword evidence="11" id="KW-1185">Reference proteome</keyword>
<evidence type="ECO:0000256" key="6">
    <source>
        <dbReference type="ARBA" id="ARBA00023239"/>
    </source>
</evidence>
<dbReference type="InterPro" id="IPR023561">
    <property type="entry name" value="Carbonic_anhydrase_a-class"/>
</dbReference>
<keyword evidence="4 8" id="KW-0479">Metal-binding</keyword>
<evidence type="ECO:0000256" key="3">
    <source>
        <dbReference type="ARBA" id="ARBA00012925"/>
    </source>
</evidence>
<name>A0ABD6ELF7_9BILA</name>
<comment type="catalytic activity">
    <reaction evidence="7 8">
        <text>hydrogencarbonate + H(+) = CO2 + H2O</text>
        <dbReference type="Rhea" id="RHEA:10748"/>
        <dbReference type="ChEBI" id="CHEBI:15377"/>
        <dbReference type="ChEBI" id="CHEBI:15378"/>
        <dbReference type="ChEBI" id="CHEBI:16526"/>
        <dbReference type="ChEBI" id="CHEBI:17544"/>
        <dbReference type="EC" id="4.2.1.1"/>
    </reaction>
</comment>
<dbReference type="InterPro" id="IPR036398">
    <property type="entry name" value="CA_dom_sf"/>
</dbReference>
<comment type="similarity">
    <text evidence="2 8">Belongs to the alpha-carbonic anhydrase family.</text>
</comment>
<dbReference type="GO" id="GO:0008270">
    <property type="term" value="F:zinc ion binding"/>
    <property type="evidence" value="ECO:0007669"/>
    <property type="project" value="UniProtKB-UniRule"/>
</dbReference>
<accession>A0ABD6ELF7</accession>
<dbReference type="PANTHER" id="PTHR18952:SF141">
    <property type="entry name" value="CARBONIC ANHYDRASE"/>
    <property type="match status" value="1"/>
</dbReference>
<dbReference type="Pfam" id="PF00194">
    <property type="entry name" value="Carb_anhydrase"/>
    <property type="match status" value="1"/>
</dbReference>